<protein>
    <submittedName>
        <fullName evidence="2">Uncharacterized protein</fullName>
    </submittedName>
</protein>
<feature type="transmembrane region" description="Helical" evidence="1">
    <location>
        <begin position="72"/>
        <end position="93"/>
    </location>
</feature>
<keyword evidence="1" id="KW-1133">Transmembrane helix</keyword>
<dbReference type="EMBL" id="LAOQ01000001">
    <property type="protein sequence ID" value="KJW05395.1"/>
    <property type="molecule type" value="Genomic_DNA"/>
</dbReference>
<evidence type="ECO:0000256" key="1">
    <source>
        <dbReference type="SAM" id="Phobius"/>
    </source>
</evidence>
<sequence length="95" mass="11291">MKIKTYPVSFLWSVIKPYKYWYFVMMLGPIASGFHPIIYNYAVKLLLDLFAQNEKIIFAQSYKPIIWFQHKLYLMVLGVLIALHNLKQCLISFKV</sequence>
<evidence type="ECO:0000313" key="3">
    <source>
        <dbReference type="Proteomes" id="UP000033736"/>
    </source>
</evidence>
<dbReference type="Proteomes" id="UP000033736">
    <property type="component" value="Unassembled WGS sequence"/>
</dbReference>
<name>A0A0F3RG24_9RICK</name>
<keyword evidence="3" id="KW-1185">Reference proteome</keyword>
<dbReference type="PATRIC" id="fig|1268837.3.peg.216"/>
<accession>A0A0F3RG24</accession>
<comment type="caution">
    <text evidence="2">The sequence shown here is derived from an EMBL/GenBank/DDBJ whole genome shotgun (WGS) entry which is preliminary data.</text>
</comment>
<gene>
    <name evidence="2" type="ORF">RAT170B_0212</name>
</gene>
<feature type="transmembrane region" description="Helical" evidence="1">
    <location>
        <begin position="20"/>
        <end position="42"/>
    </location>
</feature>
<keyword evidence="1" id="KW-0472">Membrane</keyword>
<evidence type="ECO:0000313" key="2">
    <source>
        <dbReference type="EMBL" id="KJW05395.1"/>
    </source>
</evidence>
<organism evidence="2 3">
    <name type="scientific">Rickettsia argasii T170-B</name>
    <dbReference type="NCBI Taxonomy" id="1268837"/>
    <lineage>
        <taxon>Bacteria</taxon>
        <taxon>Pseudomonadati</taxon>
        <taxon>Pseudomonadota</taxon>
        <taxon>Alphaproteobacteria</taxon>
        <taxon>Rickettsiales</taxon>
        <taxon>Rickettsiaceae</taxon>
        <taxon>Rickettsieae</taxon>
        <taxon>Rickettsia</taxon>
        <taxon>spotted fever group</taxon>
    </lineage>
</organism>
<reference evidence="2 3" key="1">
    <citation type="submission" date="2015-01" db="EMBL/GenBank/DDBJ databases">
        <title>Genome Sequencing of Rickettsiales /home/snadendla/prok_pipe/test/illegal_ec_num.txt.</title>
        <authorList>
            <person name="Daugherty S.C."/>
            <person name="Su Q."/>
            <person name="Abolude K."/>
            <person name="Beier-Sexton M."/>
            <person name="Carlyon J.A."/>
            <person name="Carter R."/>
            <person name="Day N.P."/>
            <person name="Dumler S.J."/>
            <person name="Dyachenko V."/>
            <person name="Godinez A."/>
            <person name="Kurtti T.J."/>
            <person name="Lichay M."/>
            <person name="Mullins K.E."/>
            <person name="Ott S."/>
            <person name="Pappas-Brown V."/>
            <person name="Paris D.H."/>
            <person name="Patel P."/>
            <person name="Richards A.L."/>
            <person name="Sadzewicz L."/>
            <person name="Sears K."/>
            <person name="Seidman D."/>
            <person name="Sengamalay N."/>
            <person name="Stenos J."/>
            <person name="Tallon L.J."/>
            <person name="Vincent G."/>
            <person name="Fraser C.M."/>
            <person name="Munderloh U."/>
            <person name="Dunning-Hotopp J.C."/>
        </authorList>
    </citation>
    <scope>NUCLEOTIDE SEQUENCE [LARGE SCALE GENOMIC DNA]</scope>
    <source>
        <strain evidence="2 3">T170-B</strain>
    </source>
</reference>
<proteinExistence type="predicted"/>
<dbReference type="AlphaFoldDB" id="A0A0F3RG24"/>
<keyword evidence="1" id="KW-0812">Transmembrane</keyword>